<protein>
    <submittedName>
        <fullName evidence="1">Uncharacterized protein</fullName>
    </submittedName>
</protein>
<evidence type="ECO:0000313" key="2">
    <source>
        <dbReference type="EMBL" id="MCZ3372941.1"/>
    </source>
</evidence>
<organism evidence="1 3">
    <name type="scientific">Methanobacterium veterum</name>
    <dbReference type="NCBI Taxonomy" id="408577"/>
    <lineage>
        <taxon>Archaea</taxon>
        <taxon>Methanobacteriati</taxon>
        <taxon>Methanobacteriota</taxon>
        <taxon>Methanomada group</taxon>
        <taxon>Methanobacteria</taxon>
        <taxon>Methanobacteriales</taxon>
        <taxon>Methanobacteriaceae</taxon>
        <taxon>Methanobacterium</taxon>
    </lineage>
</organism>
<dbReference type="AlphaFoldDB" id="A0A9E5DH14"/>
<dbReference type="Proteomes" id="UP001068021">
    <property type="component" value="Unassembled WGS sequence"/>
</dbReference>
<evidence type="ECO:0000313" key="1">
    <source>
        <dbReference type="EMBL" id="MCZ3365186.1"/>
    </source>
</evidence>
<accession>A0A9E5DH14</accession>
<proteinExistence type="predicted"/>
<comment type="caution">
    <text evidence="1">The sequence shown here is derived from an EMBL/GenBank/DDBJ whole genome shotgun (WGS) entry which is preliminary data.</text>
</comment>
<dbReference type="Proteomes" id="UP001074446">
    <property type="component" value="Unassembled WGS sequence"/>
</dbReference>
<keyword evidence="3" id="KW-1185">Reference proteome</keyword>
<dbReference type="RefSeq" id="WP_157197537.1">
    <property type="nucleotide sequence ID" value="NZ_JAPVER010000018.1"/>
</dbReference>
<reference evidence="1" key="1">
    <citation type="submission" date="2022-12" db="EMBL/GenBank/DDBJ databases">
        <title>Reclassification of two methanogenic archaea species isolated from the Kolyma lowland permafrost.</title>
        <authorList>
            <person name="Trubitsyn V.E."/>
            <person name="Rivkina E.M."/>
            <person name="Shcherbakova V.A."/>
        </authorList>
    </citation>
    <scope>NUCLEOTIDE SEQUENCE</scope>
    <source>
        <strain evidence="1">M2</strain>
        <strain evidence="2">MK4</strain>
    </source>
</reference>
<gene>
    <name evidence="2" type="ORF">O3H35_09880</name>
    <name evidence="1" type="ORF">O3H54_04760</name>
</gene>
<dbReference type="EMBL" id="JAPVES010000030">
    <property type="protein sequence ID" value="MCZ3372941.1"/>
    <property type="molecule type" value="Genomic_DNA"/>
</dbReference>
<sequence>MWEPLPERMELGVTCTVKVGSGRGSKMSICHGKNKSFYSFEDQYPEL</sequence>
<name>A0A9E5DH14_9EURY</name>
<dbReference type="EMBL" id="JAPVER010000018">
    <property type="protein sequence ID" value="MCZ3365186.1"/>
    <property type="molecule type" value="Genomic_DNA"/>
</dbReference>
<evidence type="ECO:0000313" key="3">
    <source>
        <dbReference type="Proteomes" id="UP001068021"/>
    </source>
</evidence>